<feature type="domain" description="Rad50/SbcC-type AAA" evidence="6">
    <location>
        <begin position="5"/>
        <end position="211"/>
    </location>
</feature>
<evidence type="ECO:0000313" key="7">
    <source>
        <dbReference type="EMBL" id="UYB35067.1"/>
    </source>
</evidence>
<name>A0ABY6FPI5_9MICC</name>
<evidence type="ECO:0000256" key="2">
    <source>
        <dbReference type="ARBA" id="ARBA00011322"/>
    </source>
</evidence>
<proteinExistence type="inferred from homology"/>
<reference evidence="7" key="1">
    <citation type="submission" date="2022-09" db="EMBL/GenBank/DDBJ databases">
        <authorList>
            <person name="Li D."/>
            <person name="Cheng J."/>
            <person name="Li Y."/>
        </authorList>
    </citation>
    <scope>NUCLEOTIDE SEQUENCE</scope>
    <source>
        <strain evidence="7">DL</strain>
    </source>
</reference>
<evidence type="ECO:0000256" key="3">
    <source>
        <dbReference type="ARBA" id="ARBA00013368"/>
    </source>
</evidence>
<feature type="coiled-coil region" evidence="4">
    <location>
        <begin position="395"/>
        <end position="463"/>
    </location>
</feature>
<dbReference type="SUPFAM" id="SSF52540">
    <property type="entry name" value="P-loop containing nucleoside triphosphate hydrolases"/>
    <property type="match status" value="1"/>
</dbReference>
<evidence type="ECO:0000313" key="8">
    <source>
        <dbReference type="Proteomes" id="UP001063368"/>
    </source>
</evidence>
<protein>
    <recommendedName>
        <fullName evidence="3">Nuclease SbcCD subunit C</fullName>
    </recommendedName>
</protein>
<dbReference type="Gene3D" id="3.40.50.300">
    <property type="entry name" value="P-loop containing nucleotide triphosphate hydrolases"/>
    <property type="match status" value="2"/>
</dbReference>
<evidence type="ECO:0000256" key="4">
    <source>
        <dbReference type="SAM" id="Coils"/>
    </source>
</evidence>
<evidence type="ECO:0000256" key="5">
    <source>
        <dbReference type="SAM" id="MobiDB-lite"/>
    </source>
</evidence>
<feature type="coiled-coil region" evidence="4">
    <location>
        <begin position="828"/>
        <end position="855"/>
    </location>
</feature>
<dbReference type="PANTHER" id="PTHR32114:SF2">
    <property type="entry name" value="ABC TRANSPORTER ABCH.3"/>
    <property type="match status" value="1"/>
</dbReference>
<dbReference type="PANTHER" id="PTHR32114">
    <property type="entry name" value="ABC TRANSPORTER ABCH.3"/>
    <property type="match status" value="1"/>
</dbReference>
<accession>A0ABY6FPI5</accession>
<comment type="subunit">
    <text evidence="2">Heterodimer of SbcC and SbcD.</text>
</comment>
<evidence type="ECO:0000259" key="6">
    <source>
        <dbReference type="Pfam" id="PF13476"/>
    </source>
</evidence>
<dbReference type="RefSeq" id="WP_263127136.1">
    <property type="nucleotide sequence ID" value="NZ_CP106856.1"/>
</dbReference>
<organism evidence="7 8">
    <name type="scientific">Arthrobacter koreensis</name>
    <dbReference type="NCBI Taxonomy" id="199136"/>
    <lineage>
        <taxon>Bacteria</taxon>
        <taxon>Bacillati</taxon>
        <taxon>Actinomycetota</taxon>
        <taxon>Actinomycetes</taxon>
        <taxon>Micrococcales</taxon>
        <taxon>Micrococcaceae</taxon>
        <taxon>Arthrobacter</taxon>
    </lineage>
</organism>
<dbReference type="InterPro" id="IPR038729">
    <property type="entry name" value="Rad50/SbcC_AAA"/>
</dbReference>
<dbReference type="Proteomes" id="UP001063368">
    <property type="component" value="Chromosome"/>
</dbReference>
<gene>
    <name evidence="7" type="ORF">N9A08_10520</name>
</gene>
<keyword evidence="8" id="KW-1185">Reference proteome</keyword>
<dbReference type="Pfam" id="PF13558">
    <property type="entry name" value="SbcC_Walker_B"/>
    <property type="match status" value="1"/>
</dbReference>
<feature type="compositionally biased region" description="Basic and acidic residues" evidence="5">
    <location>
        <begin position="614"/>
        <end position="625"/>
    </location>
</feature>
<feature type="region of interest" description="Disordered" evidence="5">
    <location>
        <begin position="670"/>
        <end position="690"/>
    </location>
</feature>
<comment type="similarity">
    <text evidence="1">Belongs to the SMC family. SbcC subfamily.</text>
</comment>
<sequence>MRIHRLEMQAFGPFASRQEINFDELGTQGLFLLNGPTGAGKTSVLDAVCFALYGAVPGARQEARKLRSDHAAPGVAPEVLLDFSAGDRRFKVIRSPQWERPAKRAGSATGTVTEQARTLLSELVHGEWAQKTARNDEAATEIQDLLGMSREQFTRVVMLPQGDFAAFLRADATSRAELLQRLFGTWRYEEIEQQLKSEADAAKAELSKSQADADLLRAQAQSEAERCARLLGSQEDGSAVPAEPGTAEPDPAQAGSGWISAVRAAVTGRLSSLRVDQAGKISGSKAAEDLLHRLEARRARGLARLQLEAEEREHAARQAASVPRRAQLESHLRAESLKGYLDALGSADQGLRRAEAAAQSALTALAAAAAPAGLGDLIPESAAALPAPGPQLPDAEALTELEERTAKELSAAENALADAQRTAELAALKTREAARETQLRAEAAEAEDTAAALREEQTSLRSALPGLRSGAAQAEAARRRIQDADGTLEVIRNFKAANTAALESAERAAEARQEYQDARGRWQDLLQLRLDQAAAELAASLEPGRDCPVCGSATHPAPAPLPEGGQFVSREEEAAARVASSAAEKEWEEARAAAEADASAVAALRAQGGESDPDEARTARERAEEELRAAEDAAAGLSEAEKRLQGIETELSRLEKTLSGLLQEAAQAQARADAAEEETAELGRRGSGDLSDQEALSARLRQLENVRRLTAVARTALQAAGQAGVFQAEAVRALQDALAGTGFPDAGAVRAALLPVAEAEELRAEFDTLDAQAARLAMRREDEDALAQLDSDGVPEPMPDEEDVAEAAEAADAARQAVSDGAVQIGLLEGSAGTLDDLAARLAEAEAEMEPLQRRCSLLASLSDTARGNGENNYRMALSTYVLAARLEQVAAAATERLAAMTGGRYSLVHDDSKSGNRKAGLGLHVIDDWTGVRRDTSTLSGGESFMASLALALGLADVVQQESGGTSMETLFVDEGFGSLDEEALEQVMDALEGLRDGGRMVGLVSHVSEMKQRISAQLQITRGRNGSTVSYRTVDALPV</sequence>
<dbReference type="Pfam" id="PF13476">
    <property type="entry name" value="AAA_23"/>
    <property type="match status" value="1"/>
</dbReference>
<dbReference type="InterPro" id="IPR027417">
    <property type="entry name" value="P-loop_NTPase"/>
</dbReference>
<feature type="coiled-coil region" evidence="4">
    <location>
        <begin position="192"/>
        <end position="219"/>
    </location>
</feature>
<evidence type="ECO:0000256" key="1">
    <source>
        <dbReference type="ARBA" id="ARBA00006930"/>
    </source>
</evidence>
<keyword evidence="4" id="KW-0175">Coiled coil</keyword>
<dbReference type="EMBL" id="CP106856">
    <property type="protein sequence ID" value="UYB35067.1"/>
    <property type="molecule type" value="Genomic_DNA"/>
</dbReference>
<feature type="region of interest" description="Disordered" evidence="5">
    <location>
        <begin position="234"/>
        <end position="255"/>
    </location>
</feature>
<feature type="region of interest" description="Disordered" evidence="5">
    <location>
        <begin position="601"/>
        <end position="625"/>
    </location>
</feature>